<keyword evidence="4" id="KW-1185">Reference proteome</keyword>
<proteinExistence type="predicted"/>
<reference evidence="3" key="3">
    <citation type="submission" date="2015-06" db="UniProtKB">
        <authorList>
            <consortium name="EnsemblMetazoa"/>
        </authorList>
    </citation>
    <scope>IDENTIFICATION</scope>
</reference>
<dbReference type="EnsemblMetazoa" id="CapteT205759">
    <property type="protein sequence ID" value="CapteP205759"/>
    <property type="gene ID" value="CapteG205759"/>
</dbReference>
<evidence type="ECO:0000313" key="2">
    <source>
        <dbReference type="EMBL" id="ELT93317.1"/>
    </source>
</evidence>
<reference evidence="4" key="1">
    <citation type="submission" date="2012-12" db="EMBL/GenBank/DDBJ databases">
        <authorList>
            <person name="Hellsten U."/>
            <person name="Grimwood J."/>
            <person name="Chapman J.A."/>
            <person name="Shapiro H."/>
            <person name="Aerts A."/>
            <person name="Otillar R.P."/>
            <person name="Terry A.Y."/>
            <person name="Boore J.L."/>
            <person name="Simakov O."/>
            <person name="Marletaz F."/>
            <person name="Cho S.-J."/>
            <person name="Edsinger-Gonzales E."/>
            <person name="Havlak P."/>
            <person name="Kuo D.-H."/>
            <person name="Larsson T."/>
            <person name="Lv J."/>
            <person name="Arendt D."/>
            <person name="Savage R."/>
            <person name="Osoegawa K."/>
            <person name="de Jong P."/>
            <person name="Lindberg D.R."/>
            <person name="Seaver E.C."/>
            <person name="Weisblat D.A."/>
            <person name="Putnam N.H."/>
            <person name="Grigoriev I.V."/>
            <person name="Rokhsar D.S."/>
        </authorList>
    </citation>
    <scope>NUCLEOTIDE SEQUENCE</scope>
    <source>
        <strain evidence="4">I ESC-2004</strain>
    </source>
</reference>
<accession>R7TIN3</accession>
<sequence length="128" mass="14213">MAKRQDRQIRRRNRVRNGSIRGGKVSSSQTRARIAWIGQTEDGACGDEGNNSSEIASSKSRIVEVEPASRTSLKIQFPIPQGNLTARRCITDIPEPTVIPFLLGHPEWSHSTPVTRDFSEDNEVLTVS</sequence>
<feature type="compositionally biased region" description="Polar residues" evidence="1">
    <location>
        <begin position="49"/>
        <end position="60"/>
    </location>
</feature>
<evidence type="ECO:0000313" key="4">
    <source>
        <dbReference type="Proteomes" id="UP000014760"/>
    </source>
</evidence>
<reference evidence="2 4" key="2">
    <citation type="journal article" date="2013" name="Nature">
        <title>Insights into bilaterian evolution from three spiralian genomes.</title>
        <authorList>
            <person name="Simakov O."/>
            <person name="Marletaz F."/>
            <person name="Cho S.J."/>
            <person name="Edsinger-Gonzales E."/>
            <person name="Havlak P."/>
            <person name="Hellsten U."/>
            <person name="Kuo D.H."/>
            <person name="Larsson T."/>
            <person name="Lv J."/>
            <person name="Arendt D."/>
            <person name="Savage R."/>
            <person name="Osoegawa K."/>
            <person name="de Jong P."/>
            <person name="Grimwood J."/>
            <person name="Chapman J.A."/>
            <person name="Shapiro H."/>
            <person name="Aerts A."/>
            <person name="Otillar R.P."/>
            <person name="Terry A.Y."/>
            <person name="Boore J.L."/>
            <person name="Grigoriev I.V."/>
            <person name="Lindberg D.R."/>
            <person name="Seaver E.C."/>
            <person name="Weisblat D.A."/>
            <person name="Putnam N.H."/>
            <person name="Rokhsar D.S."/>
        </authorList>
    </citation>
    <scope>NUCLEOTIDE SEQUENCE</scope>
    <source>
        <strain evidence="2 4">I ESC-2004</strain>
    </source>
</reference>
<evidence type="ECO:0000313" key="3">
    <source>
        <dbReference type="EnsemblMetazoa" id="CapteP205759"/>
    </source>
</evidence>
<feature type="region of interest" description="Disordered" evidence="1">
    <location>
        <begin position="1"/>
        <end position="63"/>
    </location>
</feature>
<name>R7TIN3_CAPTE</name>
<dbReference type="AlphaFoldDB" id="R7TIN3"/>
<evidence type="ECO:0000256" key="1">
    <source>
        <dbReference type="SAM" id="MobiDB-lite"/>
    </source>
</evidence>
<dbReference type="Proteomes" id="UP000014760">
    <property type="component" value="Unassembled WGS sequence"/>
</dbReference>
<dbReference type="EMBL" id="AMQN01012823">
    <property type="status" value="NOT_ANNOTATED_CDS"/>
    <property type="molecule type" value="Genomic_DNA"/>
</dbReference>
<gene>
    <name evidence="2" type="ORF">CAPTEDRAFT_205759</name>
</gene>
<organism evidence="2">
    <name type="scientific">Capitella teleta</name>
    <name type="common">Polychaete worm</name>
    <dbReference type="NCBI Taxonomy" id="283909"/>
    <lineage>
        <taxon>Eukaryota</taxon>
        <taxon>Metazoa</taxon>
        <taxon>Spiralia</taxon>
        <taxon>Lophotrochozoa</taxon>
        <taxon>Annelida</taxon>
        <taxon>Polychaeta</taxon>
        <taxon>Sedentaria</taxon>
        <taxon>Scolecida</taxon>
        <taxon>Capitellidae</taxon>
        <taxon>Capitella</taxon>
    </lineage>
</organism>
<dbReference type="EMBL" id="KB309782">
    <property type="protein sequence ID" value="ELT93317.1"/>
    <property type="molecule type" value="Genomic_DNA"/>
</dbReference>
<protein>
    <submittedName>
        <fullName evidence="2 3">Uncharacterized protein</fullName>
    </submittedName>
</protein>
<dbReference type="HOGENOM" id="CLU_1961672_0_0_1"/>